<sequence length="157" mass="16647">MQDLAIWYEGTALAGALRGSGHLYMVVNAAHILGIGLLLGAIIPLDLRLVGIIRSGPIGIVGPFLSRTAGVGLCIALLTGGSLLSVSASEYLRNDAFRWKMALLGLGMLTIAAQHGGGRWRRAVETGVPDPRTRFLAALSLMVWLSVLLSGRWIGFL</sequence>
<evidence type="ECO:0000259" key="2">
    <source>
        <dbReference type="Pfam" id="PF20349"/>
    </source>
</evidence>
<dbReference type="Proteomes" id="UP000283587">
    <property type="component" value="Unassembled WGS sequence"/>
</dbReference>
<proteinExistence type="predicted"/>
<keyword evidence="1" id="KW-1133">Transmembrane helix</keyword>
<keyword evidence="1" id="KW-0812">Transmembrane</keyword>
<dbReference type="OrthoDB" id="118399at2"/>
<feature type="transmembrane region" description="Helical" evidence="1">
    <location>
        <begin position="96"/>
        <end position="114"/>
    </location>
</feature>
<dbReference type="AlphaFoldDB" id="A0A418ZX24"/>
<gene>
    <name evidence="3" type="ORF">D3P05_20245</name>
</gene>
<feature type="transmembrane region" description="Helical" evidence="1">
    <location>
        <begin position="64"/>
        <end position="84"/>
    </location>
</feature>
<dbReference type="Pfam" id="PF20349">
    <property type="entry name" value="DUF6644"/>
    <property type="match status" value="1"/>
</dbReference>
<organism evidence="3 4">
    <name type="scientific">Paracoccus siganidrum</name>
    <dbReference type="NCBI Taxonomy" id="1276757"/>
    <lineage>
        <taxon>Bacteria</taxon>
        <taxon>Pseudomonadati</taxon>
        <taxon>Pseudomonadota</taxon>
        <taxon>Alphaproteobacteria</taxon>
        <taxon>Rhodobacterales</taxon>
        <taxon>Paracoccaceae</taxon>
        <taxon>Paracoccus</taxon>
    </lineage>
</organism>
<protein>
    <submittedName>
        <fullName evidence="3">DUF2214 domain-containing protein</fullName>
    </submittedName>
</protein>
<dbReference type="RefSeq" id="WP_119900591.1">
    <property type="nucleotide sequence ID" value="NZ_QNRC01000055.1"/>
</dbReference>
<name>A0A418ZX24_9RHOB</name>
<dbReference type="InterPro" id="IPR046586">
    <property type="entry name" value="DUF6644"/>
</dbReference>
<evidence type="ECO:0000256" key="1">
    <source>
        <dbReference type="SAM" id="Phobius"/>
    </source>
</evidence>
<accession>A0A418ZX24</accession>
<keyword evidence="1" id="KW-0472">Membrane</keyword>
<keyword evidence="4" id="KW-1185">Reference proteome</keyword>
<dbReference type="EMBL" id="QZEW01000120">
    <property type="protein sequence ID" value="RJL05075.1"/>
    <property type="molecule type" value="Genomic_DNA"/>
</dbReference>
<feature type="transmembrane region" description="Helical" evidence="1">
    <location>
        <begin position="135"/>
        <end position="154"/>
    </location>
</feature>
<evidence type="ECO:0000313" key="3">
    <source>
        <dbReference type="EMBL" id="RJL05075.1"/>
    </source>
</evidence>
<reference evidence="4" key="1">
    <citation type="submission" date="2018-09" db="EMBL/GenBank/DDBJ databases">
        <title>Paracoccus onubensis nov. sp. a moderate halophilic bacterium isolated from Gruta de las Maravillas (Aracena, Spain).</title>
        <authorList>
            <person name="Jurado V."/>
            <person name="Gutierrez-Patricio S."/>
            <person name="Gonzalez-Pimentel J.L."/>
            <person name="Miller A.Z."/>
            <person name="Laiz L."/>
            <person name="Saiz-Jimenez C."/>
        </authorList>
    </citation>
    <scope>NUCLEOTIDE SEQUENCE [LARGE SCALE GENOMIC DNA]</scope>
    <source>
        <strain evidence="4">DSM 26381</strain>
    </source>
</reference>
<feature type="domain" description="DUF6644" evidence="2">
    <location>
        <begin position="18"/>
        <end position="156"/>
    </location>
</feature>
<comment type="caution">
    <text evidence="3">The sequence shown here is derived from an EMBL/GenBank/DDBJ whole genome shotgun (WGS) entry which is preliminary data.</text>
</comment>
<feature type="transmembrane region" description="Helical" evidence="1">
    <location>
        <begin position="23"/>
        <end position="43"/>
    </location>
</feature>
<evidence type="ECO:0000313" key="4">
    <source>
        <dbReference type="Proteomes" id="UP000283587"/>
    </source>
</evidence>